<keyword evidence="2" id="KW-0436">Ligase</keyword>
<feature type="region of interest" description="Disordered" evidence="6">
    <location>
        <begin position="851"/>
        <end position="895"/>
    </location>
</feature>
<evidence type="ECO:0000259" key="7">
    <source>
        <dbReference type="PROSITE" id="PS50160"/>
    </source>
</evidence>
<dbReference type="Gene3D" id="3.30.470.30">
    <property type="entry name" value="DNA ligase/mRNA capping enzyme"/>
    <property type="match status" value="1"/>
</dbReference>
<comment type="similarity">
    <text evidence="1">Belongs to the ATP-dependent DNA ligase family.</text>
</comment>
<feature type="region of interest" description="Disordered" evidence="6">
    <location>
        <begin position="687"/>
        <end position="804"/>
    </location>
</feature>
<keyword evidence="9" id="KW-1185">Reference proteome</keyword>
<evidence type="ECO:0000256" key="2">
    <source>
        <dbReference type="ARBA" id="ARBA00022598"/>
    </source>
</evidence>
<evidence type="ECO:0000313" key="8">
    <source>
        <dbReference type="EMBL" id="PGH07057.1"/>
    </source>
</evidence>
<dbReference type="OrthoDB" id="2160351at2759"/>
<feature type="domain" description="ATP-dependent DNA ligase family profile" evidence="7">
    <location>
        <begin position="393"/>
        <end position="537"/>
    </location>
</feature>
<keyword evidence="4" id="KW-0067">ATP-binding</keyword>
<dbReference type="Pfam" id="PF04675">
    <property type="entry name" value="DNA_ligase_A_N"/>
    <property type="match status" value="1"/>
</dbReference>
<dbReference type="GO" id="GO:0006303">
    <property type="term" value="P:double-strand break repair via nonhomologous end joining"/>
    <property type="evidence" value="ECO:0007669"/>
    <property type="project" value="TreeGrafter"/>
</dbReference>
<keyword evidence="5" id="KW-0539">Nucleus</keyword>
<organism evidence="8 9">
    <name type="scientific">Polytolypa hystricis (strain UAMH7299)</name>
    <dbReference type="NCBI Taxonomy" id="1447883"/>
    <lineage>
        <taxon>Eukaryota</taxon>
        <taxon>Fungi</taxon>
        <taxon>Dikarya</taxon>
        <taxon>Ascomycota</taxon>
        <taxon>Pezizomycotina</taxon>
        <taxon>Eurotiomycetes</taxon>
        <taxon>Eurotiomycetidae</taxon>
        <taxon>Onygenales</taxon>
        <taxon>Onygenales incertae sedis</taxon>
        <taxon>Polytolypa</taxon>
    </lineage>
</organism>
<feature type="compositionally biased region" description="Polar residues" evidence="6">
    <location>
        <begin position="737"/>
        <end position="752"/>
    </location>
</feature>
<dbReference type="SUPFAM" id="SSF56091">
    <property type="entry name" value="DNA ligase/mRNA capping enzyme, catalytic domain"/>
    <property type="match status" value="1"/>
</dbReference>
<name>A0A2B7XEH0_POLH7</name>
<dbReference type="CDD" id="cd08039">
    <property type="entry name" value="Adenylation_DNA_ligase_Fungal"/>
    <property type="match status" value="1"/>
</dbReference>
<reference evidence="8 9" key="1">
    <citation type="submission" date="2017-10" db="EMBL/GenBank/DDBJ databases">
        <title>Comparative genomics in systemic dimorphic fungi from Ajellomycetaceae.</title>
        <authorList>
            <person name="Munoz J.F."/>
            <person name="Mcewen J.G."/>
            <person name="Clay O.K."/>
            <person name="Cuomo C.A."/>
        </authorList>
    </citation>
    <scope>NUCLEOTIDE SEQUENCE [LARGE SCALE GENOMIC DNA]</scope>
    <source>
        <strain evidence="8 9">UAMH7299</strain>
    </source>
</reference>
<evidence type="ECO:0000256" key="1">
    <source>
        <dbReference type="ARBA" id="ARBA00007572"/>
    </source>
</evidence>
<dbReference type="InterPro" id="IPR012310">
    <property type="entry name" value="DNA_ligase_ATP-dep_cent"/>
</dbReference>
<feature type="compositionally biased region" description="Polar residues" evidence="6">
    <location>
        <begin position="866"/>
        <end position="883"/>
    </location>
</feature>
<dbReference type="EMBL" id="PDNA01000173">
    <property type="protein sequence ID" value="PGH07057.1"/>
    <property type="molecule type" value="Genomic_DNA"/>
</dbReference>
<dbReference type="InterPro" id="IPR029710">
    <property type="entry name" value="LIG4"/>
</dbReference>
<dbReference type="InterPro" id="IPR012308">
    <property type="entry name" value="DNA_ligase_ATP-dep_N"/>
</dbReference>
<dbReference type="AlphaFoldDB" id="A0A2B7XEH0"/>
<dbReference type="GO" id="GO:0006297">
    <property type="term" value="P:nucleotide-excision repair, DNA gap filling"/>
    <property type="evidence" value="ECO:0007669"/>
    <property type="project" value="TreeGrafter"/>
</dbReference>
<evidence type="ECO:0000313" key="9">
    <source>
        <dbReference type="Proteomes" id="UP000224634"/>
    </source>
</evidence>
<feature type="compositionally biased region" description="Low complexity" evidence="6">
    <location>
        <begin position="764"/>
        <end position="774"/>
    </location>
</feature>
<sequence>MGFKFSHVCDLLSRLEDNRCLKAASFARSQNPDFPTVKGWFNQHQKRIHGGETDRLALLSCLFPEKRPDRVFGLREPSLVKIVARCLLLGASRRRELDQWKASGGVDLGQCVENVMRQAENDISGENAVTVEDIDMALNHIASRCRFSCPELRRNRSAVAVDNALAPIFRRLSSRDAKWFTRMILRDYSPVEVPAKLVIRNFHFLLPQLLLFQDSLEAALETLNTDPIKSFPPRADPQYAKLLGKLAITHLNPRVGTKIGRPEFDKGRSIKHCCKMVGKRTMSIEKKYDGEYCQIHIDLSKGRDYIKIFSKRGKDATADRRGIHDALRECLRIGKADCKFSSRCILEGELLVWDDAKPGIQGFHKLRRHLPRSGSFIGTENDSPPTAYEHLFMVFFDILLIDDNVCLSKTYRERRNLLTDLIIPIEGRTAFAEQEYVNFALPNSHNVLRDSFAMATAQRWEGLILKGSEDPYFSILQQDPDGYAGRWIKLKKDYIPGLGDTADFAIIGARYDPQDASNLKEEIRPLLYTTFFVGCIEESRPSGIRPVFRVVDALNRNNMSVQHMKTLNSLGQFQSREYDAETSPFEIRTDQLQLPRLEVIFKSPFVVEMYGAGFERPPSVTYYTLRFPRVLKIHVDQGLEDATSFGALQELAKEALLVPEDGLSQEATHWAQRLDAANGKPEYLVEASDESFVSEKKDDSSLSTSHEGPGSESAGVEHDKPSVKHPPAPALSHHTKTSPITPSAQGKLNETSALRESHNRGSQRRSLSQKSQSSPAIPILPDNTQTVSRTENGPPQREGWSRHLSDLTNLSASRSSRRCSIISISSDEETIPTSPLSPSGGACSAGLNKPLAKPLVSHSPDAPKAASQNRVNKADTPTNSNSGPKAPSTLKPADQAHIPTGFHLLENNPILLPRHSEPWTRFDNSLSHKLTRSLCSTIPQFLDKLTASPPHNDLNHPSTTKSPAGIVLVDANPSNAPHTASLIAQIGNTLAKLQRSGTLSAATGRVIFLDAKLLSSSSADVEREKKSTVNTREYWESMGQSLFVGCLIWGYGTSRTRTRTRGRKRRKLCDNDDVGRDRAVLGNAGGGVVTDVTVSWEWRDVFCLC</sequence>
<evidence type="ECO:0000256" key="3">
    <source>
        <dbReference type="ARBA" id="ARBA00022741"/>
    </source>
</evidence>
<dbReference type="InterPro" id="IPR036599">
    <property type="entry name" value="DNA_ligase_N_sf"/>
</dbReference>
<comment type="caution">
    <text evidence="8">The sequence shown here is derived from an EMBL/GenBank/DDBJ whole genome shotgun (WGS) entry which is preliminary data.</text>
</comment>
<protein>
    <recommendedName>
        <fullName evidence="7">ATP-dependent DNA ligase family profile domain-containing protein</fullName>
    </recommendedName>
</protein>
<dbReference type="STRING" id="1447883.A0A2B7XEH0"/>
<dbReference type="Gene3D" id="1.10.3260.10">
    <property type="entry name" value="DNA ligase, ATP-dependent, N-terminal domain"/>
    <property type="match status" value="1"/>
</dbReference>
<gene>
    <name evidence="8" type="ORF">AJ80_08070</name>
</gene>
<dbReference type="GO" id="GO:0003677">
    <property type="term" value="F:DNA binding"/>
    <property type="evidence" value="ECO:0007669"/>
    <property type="project" value="InterPro"/>
</dbReference>
<dbReference type="InterPro" id="IPR012340">
    <property type="entry name" value="NA-bd_OB-fold"/>
</dbReference>
<evidence type="ECO:0000256" key="5">
    <source>
        <dbReference type="ARBA" id="ARBA00023242"/>
    </source>
</evidence>
<evidence type="ECO:0000256" key="4">
    <source>
        <dbReference type="ARBA" id="ARBA00022840"/>
    </source>
</evidence>
<dbReference type="SUPFAM" id="SSF50249">
    <property type="entry name" value="Nucleic acid-binding proteins"/>
    <property type="match status" value="1"/>
</dbReference>
<dbReference type="Gene3D" id="2.40.50.140">
    <property type="entry name" value="Nucleic acid-binding proteins"/>
    <property type="match status" value="1"/>
</dbReference>
<dbReference type="GO" id="GO:0003910">
    <property type="term" value="F:DNA ligase (ATP) activity"/>
    <property type="evidence" value="ECO:0007669"/>
    <property type="project" value="InterPro"/>
</dbReference>
<dbReference type="PANTHER" id="PTHR45997:SF2">
    <property type="entry name" value="ATP DEPENDENT DNA LIGASE DOMAIN PROTEIN (AFU_ORTHOLOGUE AFUA_5G02430)"/>
    <property type="match status" value="1"/>
</dbReference>
<feature type="compositionally biased region" description="Polar residues" evidence="6">
    <location>
        <begin position="782"/>
        <end position="793"/>
    </location>
</feature>
<proteinExistence type="inferred from homology"/>
<dbReference type="Pfam" id="PF01068">
    <property type="entry name" value="DNA_ligase_A_M"/>
    <property type="match status" value="1"/>
</dbReference>
<keyword evidence="3" id="KW-0547">Nucleotide-binding</keyword>
<dbReference type="PROSITE" id="PS50160">
    <property type="entry name" value="DNA_LIGASE_A3"/>
    <property type="match status" value="1"/>
</dbReference>
<dbReference type="PANTHER" id="PTHR45997">
    <property type="entry name" value="DNA LIGASE 4"/>
    <property type="match status" value="1"/>
</dbReference>
<evidence type="ECO:0000256" key="6">
    <source>
        <dbReference type="SAM" id="MobiDB-lite"/>
    </source>
</evidence>
<dbReference type="GO" id="GO:0005524">
    <property type="term" value="F:ATP binding"/>
    <property type="evidence" value="ECO:0007669"/>
    <property type="project" value="UniProtKB-KW"/>
</dbReference>
<dbReference type="Proteomes" id="UP000224634">
    <property type="component" value="Unassembled WGS sequence"/>
</dbReference>
<dbReference type="GO" id="GO:0006310">
    <property type="term" value="P:DNA recombination"/>
    <property type="evidence" value="ECO:0007669"/>
    <property type="project" value="InterPro"/>
</dbReference>
<dbReference type="GO" id="GO:0032807">
    <property type="term" value="C:DNA ligase IV complex"/>
    <property type="evidence" value="ECO:0007669"/>
    <property type="project" value="TreeGrafter"/>
</dbReference>
<accession>A0A2B7XEH0</accession>